<dbReference type="Gene3D" id="3.40.710.10">
    <property type="entry name" value="DD-peptidase/beta-lactamase superfamily"/>
    <property type="match status" value="1"/>
</dbReference>
<dbReference type="InterPro" id="IPR012338">
    <property type="entry name" value="Beta-lactam/transpept-like"/>
</dbReference>
<dbReference type="Proteomes" id="UP000094271">
    <property type="component" value="Unassembled WGS sequence"/>
</dbReference>
<dbReference type="SUPFAM" id="SSF56601">
    <property type="entry name" value="beta-lactamase/transpeptidase-like"/>
    <property type="match status" value="1"/>
</dbReference>
<dbReference type="InterPro" id="IPR001466">
    <property type="entry name" value="Beta-lactam-related"/>
</dbReference>
<proteinExistence type="predicted"/>
<dbReference type="OrthoDB" id="9797709at2"/>
<evidence type="ECO:0000256" key="2">
    <source>
        <dbReference type="SAM" id="SignalP"/>
    </source>
</evidence>
<keyword evidence="1" id="KW-1133">Transmembrane helix</keyword>
<gene>
    <name evidence="4" type="ORF">BEI59_06180</name>
</gene>
<evidence type="ECO:0000256" key="1">
    <source>
        <dbReference type="SAM" id="Phobius"/>
    </source>
</evidence>
<dbReference type="PANTHER" id="PTHR46825">
    <property type="entry name" value="D-ALANYL-D-ALANINE-CARBOXYPEPTIDASE/ENDOPEPTIDASE AMPH"/>
    <property type="match status" value="1"/>
</dbReference>
<accession>A0A1E3UP31</accession>
<dbReference type="PANTHER" id="PTHR46825:SF9">
    <property type="entry name" value="BETA-LACTAMASE-RELATED DOMAIN-CONTAINING PROTEIN"/>
    <property type="match status" value="1"/>
</dbReference>
<dbReference type="GO" id="GO:0016787">
    <property type="term" value="F:hydrolase activity"/>
    <property type="evidence" value="ECO:0007669"/>
    <property type="project" value="UniProtKB-KW"/>
</dbReference>
<keyword evidence="1" id="KW-0812">Transmembrane</keyword>
<feature type="transmembrane region" description="Helical" evidence="1">
    <location>
        <begin position="527"/>
        <end position="548"/>
    </location>
</feature>
<feature type="transmembrane region" description="Helical" evidence="1">
    <location>
        <begin position="588"/>
        <end position="610"/>
    </location>
</feature>
<feature type="domain" description="Beta-lactamase-related" evidence="3">
    <location>
        <begin position="50"/>
        <end position="361"/>
    </location>
</feature>
<sequence length="611" mass="68026">MKRLMRYKTLQCFLAALVMIAFLAPSAYASGAPDTYEASANAVSEKYIGKTVPGACVVISEHDNTVFAKGYGFADLENNTAMDPETTVFEWGSISKTFVWVSVMQLVEDRKIDLETDIRTYLPDGFLKNLRFAEPVTLIHLMNHTAGFEEELLDLRYYSASEEIPFKEVLSAHQPKQVYPPGTVSAYSNYGAALAALIVEEASGQSYKDYIKEHILLPLGMTHTSVGPFWMDVDGLLDHKAKGYSYTGKGFRREDEMHLRMYPAGAMNGTAADLLLFAEWLAKEPGEEIRLFKSPETKERLFKETWCSYGANAGLSHGFWQYANHPGILGHEGGTYGFKTQFWVEPEAERAILILTNVMETDYCSAIMEAVIEQDARPLKQEVGSRDLSMLFGDYLPARSAWSYVGKIQARMQIIQISKEGEENLRLKMPLADKDLLYEPVGEYQFYCAEAIPEERSLAFSVSDGRVTSMTFRLAHDYVPAGPLNGFAGSFLSLGSYILLTVLWLAILIVLSSKIVCKRSSFQWQRIILPICGLILGVAGIAGMLHWFSLYTIISTELNIVAGIGIAAAICGIFTGFSYVVKRKNRASVLTIVLFALQIISAWMLGFLTVV</sequence>
<dbReference type="AlphaFoldDB" id="A0A1E3UP31"/>
<protein>
    <submittedName>
        <fullName evidence="4">Serine hydrolase</fullName>
    </submittedName>
</protein>
<evidence type="ECO:0000313" key="4">
    <source>
        <dbReference type="EMBL" id="ODR54137.1"/>
    </source>
</evidence>
<reference evidence="4 5" key="1">
    <citation type="submission" date="2016-08" db="EMBL/GenBank/DDBJ databases">
        <authorList>
            <person name="Seilhamer J.J."/>
        </authorList>
    </citation>
    <scope>NUCLEOTIDE SEQUENCE [LARGE SCALE GENOMIC DNA]</scope>
    <source>
        <strain evidence="4 5">NML150140-1</strain>
    </source>
</reference>
<dbReference type="InterPro" id="IPR050491">
    <property type="entry name" value="AmpC-like"/>
</dbReference>
<feature type="transmembrane region" description="Helical" evidence="1">
    <location>
        <begin position="494"/>
        <end position="515"/>
    </location>
</feature>
<keyword evidence="4" id="KW-0378">Hydrolase</keyword>
<evidence type="ECO:0000313" key="5">
    <source>
        <dbReference type="Proteomes" id="UP000094271"/>
    </source>
</evidence>
<comment type="caution">
    <text evidence="4">The sequence shown here is derived from an EMBL/GenBank/DDBJ whole genome shotgun (WGS) entry which is preliminary data.</text>
</comment>
<keyword evidence="2" id="KW-0732">Signal</keyword>
<organism evidence="4 5">
    <name type="scientific">Eisenbergiella tayi</name>
    <dbReference type="NCBI Taxonomy" id="1432052"/>
    <lineage>
        <taxon>Bacteria</taxon>
        <taxon>Bacillati</taxon>
        <taxon>Bacillota</taxon>
        <taxon>Clostridia</taxon>
        <taxon>Lachnospirales</taxon>
        <taxon>Lachnospiraceae</taxon>
        <taxon>Eisenbergiella</taxon>
    </lineage>
</organism>
<name>A0A1E3UP31_9FIRM</name>
<dbReference type="EMBL" id="MEHA01000003">
    <property type="protein sequence ID" value="ODR54137.1"/>
    <property type="molecule type" value="Genomic_DNA"/>
</dbReference>
<feature type="transmembrane region" description="Helical" evidence="1">
    <location>
        <begin position="560"/>
        <end position="581"/>
    </location>
</feature>
<feature type="chain" id="PRO_5009137440" evidence="2">
    <location>
        <begin position="30"/>
        <end position="611"/>
    </location>
</feature>
<dbReference type="RefSeq" id="WP_069431299.1">
    <property type="nucleotide sequence ID" value="NZ_MEHA01000003.1"/>
</dbReference>
<keyword evidence="1" id="KW-0472">Membrane</keyword>
<evidence type="ECO:0000259" key="3">
    <source>
        <dbReference type="Pfam" id="PF00144"/>
    </source>
</evidence>
<feature type="signal peptide" evidence="2">
    <location>
        <begin position="1"/>
        <end position="29"/>
    </location>
</feature>
<dbReference type="Pfam" id="PF00144">
    <property type="entry name" value="Beta-lactamase"/>
    <property type="match status" value="1"/>
</dbReference>